<keyword evidence="3" id="KW-1185">Reference proteome</keyword>
<dbReference type="AlphaFoldDB" id="A0A371CJB3"/>
<keyword evidence="1" id="KW-1133">Transmembrane helix</keyword>
<sequence length="61" mass="6738">MFPALINHWLGFAILSIPTIYLTLSALLPDAPDLLGAVWDSPHSDSRYVHPWALGSPIVNR</sequence>
<dbReference type="Proteomes" id="UP000256964">
    <property type="component" value="Unassembled WGS sequence"/>
</dbReference>
<keyword evidence="1" id="KW-0472">Membrane</keyword>
<keyword evidence="1" id="KW-0812">Transmembrane</keyword>
<evidence type="ECO:0000313" key="2">
    <source>
        <dbReference type="EMBL" id="RDX40358.1"/>
    </source>
</evidence>
<evidence type="ECO:0000256" key="1">
    <source>
        <dbReference type="SAM" id="Phobius"/>
    </source>
</evidence>
<dbReference type="EMBL" id="KZ857561">
    <property type="protein sequence ID" value="RDX40358.1"/>
    <property type="molecule type" value="Genomic_DNA"/>
</dbReference>
<gene>
    <name evidence="2" type="ORF">OH76DRAFT_1490341</name>
</gene>
<name>A0A371CJB3_9APHY</name>
<evidence type="ECO:0000313" key="3">
    <source>
        <dbReference type="Proteomes" id="UP000256964"/>
    </source>
</evidence>
<feature type="transmembrane region" description="Helical" evidence="1">
    <location>
        <begin position="6"/>
        <end position="28"/>
    </location>
</feature>
<reference evidence="2 3" key="1">
    <citation type="journal article" date="2018" name="Biotechnol. Biofuels">
        <title>Integrative visual omics of the white-rot fungus Polyporus brumalis exposes the biotechnological potential of its oxidative enzymes for delignifying raw plant biomass.</title>
        <authorList>
            <person name="Miyauchi S."/>
            <person name="Rancon A."/>
            <person name="Drula E."/>
            <person name="Hage H."/>
            <person name="Chaduli D."/>
            <person name="Favel A."/>
            <person name="Grisel S."/>
            <person name="Henrissat B."/>
            <person name="Herpoel-Gimbert I."/>
            <person name="Ruiz-Duenas F.J."/>
            <person name="Chevret D."/>
            <person name="Hainaut M."/>
            <person name="Lin J."/>
            <person name="Wang M."/>
            <person name="Pangilinan J."/>
            <person name="Lipzen A."/>
            <person name="Lesage-Meessen L."/>
            <person name="Navarro D."/>
            <person name="Riley R."/>
            <person name="Grigoriev I.V."/>
            <person name="Zhou S."/>
            <person name="Raouche S."/>
            <person name="Rosso M.N."/>
        </authorList>
    </citation>
    <scope>NUCLEOTIDE SEQUENCE [LARGE SCALE GENOMIC DNA]</scope>
    <source>
        <strain evidence="2 3">BRFM 1820</strain>
    </source>
</reference>
<protein>
    <submittedName>
        <fullName evidence="2">Uncharacterized protein</fullName>
    </submittedName>
</protein>
<accession>A0A371CJB3</accession>
<proteinExistence type="predicted"/>
<organism evidence="2 3">
    <name type="scientific">Lentinus brumalis</name>
    <dbReference type="NCBI Taxonomy" id="2498619"/>
    <lineage>
        <taxon>Eukaryota</taxon>
        <taxon>Fungi</taxon>
        <taxon>Dikarya</taxon>
        <taxon>Basidiomycota</taxon>
        <taxon>Agaricomycotina</taxon>
        <taxon>Agaricomycetes</taxon>
        <taxon>Polyporales</taxon>
        <taxon>Polyporaceae</taxon>
        <taxon>Lentinus</taxon>
    </lineage>
</organism>